<comment type="catalytic activity">
    <reaction evidence="2">
        <text>a 2'-deoxyadenosine in DNA + S-adenosyl-L-methionine = an N(6)-methyl-2'-deoxyadenosine in DNA + S-adenosyl-L-homocysteine + H(+)</text>
        <dbReference type="Rhea" id="RHEA:15197"/>
        <dbReference type="Rhea" id="RHEA-COMP:12418"/>
        <dbReference type="Rhea" id="RHEA-COMP:12419"/>
        <dbReference type="ChEBI" id="CHEBI:15378"/>
        <dbReference type="ChEBI" id="CHEBI:57856"/>
        <dbReference type="ChEBI" id="CHEBI:59789"/>
        <dbReference type="ChEBI" id="CHEBI:90615"/>
        <dbReference type="ChEBI" id="CHEBI:90616"/>
        <dbReference type="EC" id="2.1.1.72"/>
    </reaction>
</comment>
<dbReference type="Proteomes" id="UP000070505">
    <property type="component" value="Unassembled WGS sequence"/>
</dbReference>
<proteinExistence type="predicted"/>
<accession>A0A135ZC49</accession>
<dbReference type="EC" id="2.1.1.72" evidence="1"/>
<evidence type="ECO:0000313" key="4">
    <source>
        <dbReference type="Proteomes" id="UP000070505"/>
    </source>
</evidence>
<protein>
    <recommendedName>
        <fullName evidence="1">site-specific DNA-methyltransferase (adenine-specific)</fullName>
        <ecNumber evidence="1">2.1.1.72</ecNumber>
    </recommendedName>
</protein>
<dbReference type="AlphaFoldDB" id="A0A135ZC49"/>
<dbReference type="EMBL" id="LSRC01000001">
    <property type="protein sequence ID" value="KXI19236.1"/>
    <property type="molecule type" value="Genomic_DNA"/>
</dbReference>
<comment type="caution">
    <text evidence="3">The sequence shown here is derived from an EMBL/GenBank/DDBJ whole genome shotgun (WGS) entry which is preliminary data.</text>
</comment>
<dbReference type="PATRIC" id="fig|2702.101.peg.36"/>
<dbReference type="InterPro" id="IPR023095">
    <property type="entry name" value="Ade_MeTrfase_dom_2"/>
</dbReference>
<name>A0A135ZC49_GARVA</name>
<gene>
    <name evidence="3" type="ORF">HMPREF3230_00035</name>
</gene>
<dbReference type="GO" id="GO:0009007">
    <property type="term" value="F:site-specific DNA-methyltransferase (adenine-specific) activity"/>
    <property type="evidence" value="ECO:0007669"/>
    <property type="project" value="InterPro"/>
</dbReference>
<sequence>MFCVMKVYLIIFLNKTCFNGLFGVNKKGYFNVDIAIVGPRHALQLLVL</sequence>
<evidence type="ECO:0000256" key="2">
    <source>
        <dbReference type="ARBA" id="ARBA00047942"/>
    </source>
</evidence>
<reference evidence="3 4" key="1">
    <citation type="submission" date="2016-02" db="EMBL/GenBank/DDBJ databases">
        <authorList>
            <person name="Wen L."/>
            <person name="He K."/>
            <person name="Yang H."/>
        </authorList>
    </citation>
    <scope>NUCLEOTIDE SEQUENCE [LARGE SCALE GENOMIC DNA]</scope>
    <source>
        <strain evidence="3 4">CMW7778B</strain>
    </source>
</reference>
<evidence type="ECO:0000256" key="1">
    <source>
        <dbReference type="ARBA" id="ARBA00011900"/>
    </source>
</evidence>
<evidence type="ECO:0000313" key="3">
    <source>
        <dbReference type="EMBL" id="KXI19236.1"/>
    </source>
</evidence>
<dbReference type="Gene3D" id="1.10.1020.10">
    <property type="entry name" value="Adenine-specific Methyltransferase, Domain 2"/>
    <property type="match status" value="1"/>
</dbReference>
<organism evidence="3 4">
    <name type="scientific">Gardnerella vaginalis</name>
    <dbReference type="NCBI Taxonomy" id="2702"/>
    <lineage>
        <taxon>Bacteria</taxon>
        <taxon>Bacillati</taxon>
        <taxon>Actinomycetota</taxon>
        <taxon>Actinomycetes</taxon>
        <taxon>Bifidobacteriales</taxon>
        <taxon>Bifidobacteriaceae</taxon>
        <taxon>Gardnerella</taxon>
    </lineage>
</organism>